<dbReference type="AlphaFoldDB" id="A0A6N0HPQ5"/>
<proteinExistence type="predicted"/>
<keyword evidence="2" id="KW-1185">Reference proteome</keyword>
<sequence>MGFISYFLFPISSFSGFFDTKDEPLKISTIKKSNPVKTQYELAICSVNTKVKKTPAYYHLASVNSKLLCDIDSNTRRETFEAFYNNGWRLIQIVSVDNRLVAKDKTMPYSLIYLERIKSIIK</sequence>
<dbReference type="KEGG" id="reo:HUE58_04270"/>
<dbReference type="EMBL" id="CP054490">
    <property type="protein sequence ID" value="QKQ24348.1"/>
    <property type="molecule type" value="Genomic_DNA"/>
</dbReference>
<reference evidence="1 2" key="1">
    <citation type="submission" date="2020-05" db="EMBL/GenBank/DDBJ databases">
        <title>Horizontal transmission and recombination maintain forever young bacterial symbiont genomes.</title>
        <authorList>
            <person name="Russell S.L."/>
            <person name="Pepper-Tunick E."/>
            <person name="Svedberg J."/>
            <person name="Byrne A."/>
            <person name="Ruelas Castillo J."/>
            <person name="Vollmers C."/>
            <person name="Beinart R.A."/>
            <person name="Corbett-Detig R."/>
        </authorList>
    </citation>
    <scope>NUCLEOTIDE SEQUENCE [LARGE SCALE GENOMIC DNA]</scope>
    <source>
        <strain evidence="1">JDF_Ridge</strain>
    </source>
</reference>
<accession>A0A6N0HPQ5</accession>
<protein>
    <submittedName>
        <fullName evidence="1">Uncharacterized protein</fullName>
    </submittedName>
</protein>
<evidence type="ECO:0000313" key="1">
    <source>
        <dbReference type="EMBL" id="QKQ24348.1"/>
    </source>
</evidence>
<dbReference type="Proteomes" id="UP000509429">
    <property type="component" value="Chromosome"/>
</dbReference>
<dbReference type="RefSeq" id="WP_174605785.1">
    <property type="nucleotide sequence ID" value="NZ_CP054490.1"/>
</dbReference>
<evidence type="ECO:0000313" key="2">
    <source>
        <dbReference type="Proteomes" id="UP000509429"/>
    </source>
</evidence>
<name>A0A6N0HPQ5_9GAMM</name>
<gene>
    <name evidence="1" type="ORF">HUE58_04270</name>
</gene>
<organism evidence="1 2">
    <name type="scientific">Candidatus Ruthia endofausta</name>
    <dbReference type="NCBI Taxonomy" id="2738852"/>
    <lineage>
        <taxon>Bacteria</taxon>
        <taxon>Pseudomonadati</taxon>
        <taxon>Pseudomonadota</taxon>
        <taxon>Gammaproteobacteria</taxon>
        <taxon>Candidatus Pseudothioglobaceae</taxon>
        <taxon>Candidatus Ruthturnera</taxon>
    </lineage>
</organism>